<evidence type="ECO:0000313" key="3">
    <source>
        <dbReference type="EMBL" id="PPQ69304.1"/>
    </source>
</evidence>
<name>A0A409VSR2_9AGAR</name>
<dbReference type="InterPro" id="IPR020845">
    <property type="entry name" value="AMP-binding_CS"/>
</dbReference>
<dbReference type="EMBL" id="NHTK01005988">
    <property type="protein sequence ID" value="PPQ69304.1"/>
    <property type="molecule type" value="Genomic_DNA"/>
</dbReference>
<accession>A0A409VSR2</accession>
<dbReference type="InterPro" id="IPR025110">
    <property type="entry name" value="AMP-bd_C"/>
</dbReference>
<reference evidence="3 4" key="1">
    <citation type="journal article" date="2018" name="Evol. Lett.">
        <title>Horizontal gene cluster transfer increased hallucinogenic mushroom diversity.</title>
        <authorList>
            <person name="Reynolds H.T."/>
            <person name="Vijayakumar V."/>
            <person name="Gluck-Thaler E."/>
            <person name="Korotkin H.B."/>
            <person name="Matheny P.B."/>
            <person name="Slot J.C."/>
        </authorList>
    </citation>
    <scope>NUCLEOTIDE SEQUENCE [LARGE SCALE GENOMIC DNA]</scope>
    <source>
        <strain evidence="3 4">2629</strain>
    </source>
</reference>
<comment type="caution">
    <text evidence="3">The sequence shown here is derived from an EMBL/GenBank/DDBJ whole genome shotgun (WGS) entry which is preliminary data.</text>
</comment>
<keyword evidence="4" id="KW-1185">Reference proteome</keyword>
<dbReference type="PROSITE" id="PS00455">
    <property type="entry name" value="AMP_BINDING"/>
    <property type="match status" value="1"/>
</dbReference>
<sequence>MTDTQPNDFTGVLPHIPDDMTLAQFMLGCQHDIQPERQNIPCLIDNDTGRTIGMVELKRRTEQLSIGLAQTFRIGENDVGKGSRPSQSHRYAIYIVYTLRAEFHGTKDYPVAIWATHLLGGIVTCSNPQLKVDELVHQLNTVKVKLILVNSSALGTALSAARIIGLPSDRIVLIDATECNNSAAEFSSEAWTIPRLVSAGEQAAASFSDSRASTNGTVKGSSKVALLCWSSGTTGPPKAVAISHTALIANIIQMAVHNGVKRSEGSIRKRRSYNPGDVALGVLPFYRKKFAVPSSLCKHAASPSAILLHDRRGDWEVLLSRHAQKYFSLRYFSPLPSTTSSISSDEGAAPVPPPVQETLFRLFPNVQIGQAYGLTEMTTTVSMIAADQEHGRLGSSGRLLPGIMARVIKPDGSVAESGERGELVVKGPASAMGYFNDPAATKETFVNGWVRTGDEVVVTEDQEVFVLDRIKEMIKVKGFQVAPAELEGCLLTHPDVEDACVVSVLDDVGRELPTAYVVLSTSTSRCLQRNETRSVQCKQSIIDFVTQHKAPYKRLTGGVLFTEVIPVSDRAT</sequence>
<evidence type="ECO:0008006" key="5">
    <source>
        <dbReference type="Google" id="ProtNLM"/>
    </source>
</evidence>
<dbReference type="FunCoup" id="A0A409VSR2">
    <property type="interactions" value="314"/>
</dbReference>
<evidence type="ECO:0000259" key="1">
    <source>
        <dbReference type="Pfam" id="PF00501"/>
    </source>
</evidence>
<dbReference type="GO" id="GO:0016405">
    <property type="term" value="F:CoA-ligase activity"/>
    <property type="evidence" value="ECO:0007669"/>
    <property type="project" value="TreeGrafter"/>
</dbReference>
<dbReference type="Pfam" id="PF13193">
    <property type="entry name" value="AMP-binding_C"/>
    <property type="match status" value="1"/>
</dbReference>
<dbReference type="Gene3D" id="3.30.300.30">
    <property type="match status" value="1"/>
</dbReference>
<dbReference type="PANTHER" id="PTHR24096">
    <property type="entry name" value="LONG-CHAIN-FATTY-ACID--COA LIGASE"/>
    <property type="match status" value="1"/>
</dbReference>
<gene>
    <name evidence="3" type="ORF">CVT24_001670</name>
</gene>
<feature type="domain" description="AMP-dependent synthetase/ligase" evidence="1">
    <location>
        <begin position="108"/>
        <end position="286"/>
    </location>
</feature>
<organism evidence="3 4">
    <name type="scientific">Panaeolus cyanescens</name>
    <dbReference type="NCBI Taxonomy" id="181874"/>
    <lineage>
        <taxon>Eukaryota</taxon>
        <taxon>Fungi</taxon>
        <taxon>Dikarya</taxon>
        <taxon>Basidiomycota</taxon>
        <taxon>Agaricomycotina</taxon>
        <taxon>Agaricomycetes</taxon>
        <taxon>Agaricomycetidae</taxon>
        <taxon>Agaricales</taxon>
        <taxon>Agaricineae</taxon>
        <taxon>Galeropsidaceae</taxon>
        <taxon>Panaeolus</taxon>
    </lineage>
</organism>
<dbReference type="InterPro" id="IPR045851">
    <property type="entry name" value="AMP-bd_C_sf"/>
</dbReference>
<dbReference type="Proteomes" id="UP000284842">
    <property type="component" value="Unassembled WGS sequence"/>
</dbReference>
<dbReference type="Gene3D" id="3.40.50.12780">
    <property type="entry name" value="N-terminal domain of ligase-like"/>
    <property type="match status" value="2"/>
</dbReference>
<protein>
    <recommendedName>
        <fullName evidence="5">AMP-dependent synthetase/ligase domain-containing protein</fullName>
    </recommendedName>
</protein>
<dbReference type="SUPFAM" id="SSF56801">
    <property type="entry name" value="Acetyl-CoA synthetase-like"/>
    <property type="match status" value="1"/>
</dbReference>
<evidence type="ECO:0000313" key="4">
    <source>
        <dbReference type="Proteomes" id="UP000284842"/>
    </source>
</evidence>
<dbReference type="OrthoDB" id="6509636at2759"/>
<evidence type="ECO:0000259" key="2">
    <source>
        <dbReference type="Pfam" id="PF13193"/>
    </source>
</evidence>
<feature type="domain" description="AMP-dependent synthetase/ligase" evidence="1">
    <location>
        <begin position="334"/>
        <end position="435"/>
    </location>
</feature>
<dbReference type="InterPro" id="IPR042099">
    <property type="entry name" value="ANL_N_sf"/>
</dbReference>
<feature type="domain" description="AMP-binding enzyme C-terminal" evidence="2">
    <location>
        <begin position="485"/>
        <end position="566"/>
    </location>
</feature>
<dbReference type="STRING" id="181874.A0A409VSR2"/>
<dbReference type="AlphaFoldDB" id="A0A409VSR2"/>
<dbReference type="Pfam" id="PF00501">
    <property type="entry name" value="AMP-binding"/>
    <property type="match status" value="2"/>
</dbReference>
<dbReference type="InParanoid" id="A0A409VSR2"/>
<proteinExistence type="predicted"/>
<dbReference type="InterPro" id="IPR000873">
    <property type="entry name" value="AMP-dep_synth/lig_dom"/>
</dbReference>
<dbReference type="PANTHER" id="PTHR24096:SF422">
    <property type="entry name" value="BCDNA.GH02901"/>
    <property type="match status" value="1"/>
</dbReference>